<evidence type="ECO:0000256" key="3">
    <source>
        <dbReference type="ARBA" id="ARBA00022452"/>
    </source>
</evidence>
<dbReference type="AlphaFoldDB" id="A0A7S7SL39"/>
<evidence type="ECO:0000256" key="8">
    <source>
        <dbReference type="SAM" id="SignalP"/>
    </source>
</evidence>
<dbReference type="RefSeq" id="WP_194450652.1">
    <property type="nucleotide sequence ID" value="NZ_CP063849.1"/>
</dbReference>
<protein>
    <submittedName>
        <fullName evidence="10">Carboxypeptidase regulatory-like domain-containing protein</fullName>
    </submittedName>
</protein>
<feature type="compositionally biased region" description="Polar residues" evidence="7">
    <location>
        <begin position="136"/>
        <end position="149"/>
    </location>
</feature>
<feature type="compositionally biased region" description="Polar residues" evidence="7">
    <location>
        <begin position="194"/>
        <end position="208"/>
    </location>
</feature>
<keyword evidence="10" id="KW-0645">Protease</keyword>
<dbReference type="SUPFAM" id="SSF49464">
    <property type="entry name" value="Carboxypeptidase regulatory domain-like"/>
    <property type="match status" value="1"/>
</dbReference>
<dbReference type="GO" id="GO:0009279">
    <property type="term" value="C:cell outer membrane"/>
    <property type="evidence" value="ECO:0007669"/>
    <property type="project" value="UniProtKB-SubCell"/>
</dbReference>
<dbReference type="EMBL" id="CP063849">
    <property type="protein sequence ID" value="QOY88989.1"/>
    <property type="molecule type" value="Genomic_DNA"/>
</dbReference>
<dbReference type="PANTHER" id="PTHR30069:SF46">
    <property type="entry name" value="OAR PROTEIN"/>
    <property type="match status" value="1"/>
</dbReference>
<proteinExistence type="predicted"/>
<keyword evidence="5" id="KW-0472">Membrane</keyword>
<sequence length="1037" mass="110045">MKIHTMPRVCALIPLFLAAMLAAGQRGIVKFNGQPVPGASVTVLLDGRSATVATGADGTYELTNLAEGEYLFRVEMPGFATVEAAGRVPGSVAVREWVLEMLPLASMPTKSDPRSNSATVPASVPVAVPRGKASQGKPSTTQAPFQRTELTAAGGSAQTGAAQPDASGAFESTDAAELRRRAAYGFLVNGSANNGASSPFGQAPSFGNQRRGPGSQYNANLGFTLGNAALDARPYSLTGQGAPKPDYTRTQAMLSFGGPLKIPRLLPHNGPNLTLNYQWLRSSTVTAQSGLVPTAAERMGDLSQLSKPFFDPLSGAPFPGQRIPANRLSPQAESLLALYPLPNFPNAGRYNYQAPLAVETHDDNLQARFQQRIRQRDQLFGSYDYASTRTDASSLTGFLDKTNLVGMSAAINWAHSFSPVFRVVAGAQYSRLDTGVQPHFAGRRNVSGEAGIAGNDQSTANWGPPTLTFSSGLAALTDAQNGLTRNRTAGVSVDFGRNRAAHSLAFGGLWRRQQFNLLAQENPRGTLAFTGAATQQMVNGSALPGTGSDLAGFLLGIPDTIALARGNADKYLRAPTAAVYFTDDWRLNPRLSLSLGARWEYSGPAVERYGRLVNLDILPGLGAAAPVVATEPTGPLTGQRLPGSLIRPDRNNLAPRLGFAWRPLAASSMVVRGGYGVYFDTSIYQAMATQMAQQPPLSISFQVANRRENPLNLANAFSSAAASARNSYAVDPDLRTGYAQNWNLSVQRDLPGSLVVIAAYQGGKGTRAQQQILPNTVPTGAADPCAACPRGFTYLMSNGNSIRHAASVDLRRRLRSGFTASAQYTFSKSIDNASLGGRNQSGALIAQNWLDLRAERALSNFDQRHILSGSVQYTTGMGLRGGALSGGRKARLVKEWTVSTQLTAGSGLPLTPVYFTVVDGTGVTGSVRPDYTGLALYDAPPGLALNPAAYAAPAAGHWGNAGRNTISGPSQFTLNAAVNRNFPFGDRWSLDVRVDAFNALNHPVFPSWVTTVTSSQFGLANTADPMRTLQTVVRLRF</sequence>
<dbReference type="Pfam" id="PF13620">
    <property type="entry name" value="CarboxypepD_reg"/>
    <property type="match status" value="1"/>
</dbReference>
<evidence type="ECO:0000313" key="10">
    <source>
        <dbReference type="EMBL" id="QOY88989.1"/>
    </source>
</evidence>
<dbReference type="Proteomes" id="UP000593892">
    <property type="component" value="Chromosome"/>
</dbReference>
<dbReference type="InterPro" id="IPR008969">
    <property type="entry name" value="CarboxyPept-like_regulatory"/>
</dbReference>
<gene>
    <name evidence="10" type="ORF">IRI77_03245</name>
</gene>
<dbReference type="InterPro" id="IPR057601">
    <property type="entry name" value="Oar-like_b-barrel"/>
</dbReference>
<feature type="signal peptide" evidence="8">
    <location>
        <begin position="1"/>
        <end position="22"/>
    </location>
</feature>
<feature type="compositionally biased region" description="Low complexity" evidence="7">
    <location>
        <begin position="115"/>
        <end position="129"/>
    </location>
</feature>
<comment type="subcellular location">
    <subcellularLocation>
        <location evidence="1">Cell outer membrane</location>
        <topology evidence="1">Multi-pass membrane protein</topology>
    </subcellularLocation>
</comment>
<feature type="domain" description="TonB-dependent transporter Oar-like beta-barrel" evidence="9">
    <location>
        <begin position="226"/>
        <end position="1030"/>
    </location>
</feature>
<dbReference type="InterPro" id="IPR039426">
    <property type="entry name" value="TonB-dep_rcpt-like"/>
</dbReference>
<keyword evidence="4" id="KW-0812">Transmembrane</keyword>
<evidence type="ECO:0000256" key="5">
    <source>
        <dbReference type="ARBA" id="ARBA00023136"/>
    </source>
</evidence>
<evidence type="ECO:0000256" key="4">
    <source>
        <dbReference type="ARBA" id="ARBA00022692"/>
    </source>
</evidence>
<dbReference type="PANTHER" id="PTHR30069">
    <property type="entry name" value="TONB-DEPENDENT OUTER MEMBRANE RECEPTOR"/>
    <property type="match status" value="1"/>
</dbReference>
<accession>A0A7S7SL39</accession>
<name>A0A7S7SL39_PALFE</name>
<evidence type="ECO:0000313" key="11">
    <source>
        <dbReference type="Proteomes" id="UP000593892"/>
    </source>
</evidence>
<evidence type="ECO:0000256" key="7">
    <source>
        <dbReference type="SAM" id="MobiDB-lite"/>
    </source>
</evidence>
<dbReference type="Gene3D" id="2.40.170.20">
    <property type="entry name" value="TonB-dependent receptor, beta-barrel domain"/>
    <property type="match status" value="1"/>
</dbReference>
<keyword evidence="6" id="KW-0998">Cell outer membrane</keyword>
<feature type="chain" id="PRO_5032768587" evidence="8">
    <location>
        <begin position="23"/>
        <end position="1037"/>
    </location>
</feature>
<keyword evidence="3" id="KW-1134">Transmembrane beta strand</keyword>
<feature type="region of interest" description="Disordered" evidence="7">
    <location>
        <begin position="194"/>
        <end position="214"/>
    </location>
</feature>
<reference evidence="10 11" key="1">
    <citation type="submission" date="2020-10" db="EMBL/GenBank/DDBJ databases">
        <title>Complete genome sequence of Paludibaculum fermentans P105T, a facultatively anaerobic acidobacterium capable of dissimilatory Fe(III) reduction.</title>
        <authorList>
            <person name="Dedysh S.N."/>
            <person name="Beletsky A.V."/>
            <person name="Kulichevskaya I.S."/>
            <person name="Mardanov A.V."/>
            <person name="Ravin N.V."/>
        </authorList>
    </citation>
    <scope>NUCLEOTIDE SEQUENCE [LARGE SCALE GENOMIC DNA]</scope>
    <source>
        <strain evidence="10 11">P105</strain>
    </source>
</reference>
<feature type="compositionally biased region" description="Low complexity" evidence="7">
    <location>
        <begin position="151"/>
        <end position="163"/>
    </location>
</feature>
<evidence type="ECO:0000259" key="9">
    <source>
        <dbReference type="Pfam" id="PF25183"/>
    </source>
</evidence>
<keyword evidence="11" id="KW-1185">Reference proteome</keyword>
<evidence type="ECO:0000256" key="2">
    <source>
        <dbReference type="ARBA" id="ARBA00022448"/>
    </source>
</evidence>
<dbReference type="InterPro" id="IPR036942">
    <property type="entry name" value="Beta-barrel_TonB_sf"/>
</dbReference>
<keyword evidence="10" id="KW-0378">Hydrolase</keyword>
<dbReference type="GO" id="GO:0015344">
    <property type="term" value="F:siderophore uptake transmembrane transporter activity"/>
    <property type="evidence" value="ECO:0007669"/>
    <property type="project" value="TreeGrafter"/>
</dbReference>
<dbReference type="Gene3D" id="2.60.40.1120">
    <property type="entry name" value="Carboxypeptidase-like, regulatory domain"/>
    <property type="match status" value="1"/>
</dbReference>
<dbReference type="KEGG" id="pfer:IRI77_03245"/>
<keyword evidence="10" id="KW-0121">Carboxypeptidase</keyword>
<organism evidence="10 11">
    <name type="scientific">Paludibaculum fermentans</name>
    <dbReference type="NCBI Taxonomy" id="1473598"/>
    <lineage>
        <taxon>Bacteria</taxon>
        <taxon>Pseudomonadati</taxon>
        <taxon>Acidobacteriota</taxon>
        <taxon>Terriglobia</taxon>
        <taxon>Bryobacterales</taxon>
        <taxon>Bryobacteraceae</taxon>
        <taxon>Paludibaculum</taxon>
    </lineage>
</organism>
<evidence type="ECO:0000256" key="1">
    <source>
        <dbReference type="ARBA" id="ARBA00004571"/>
    </source>
</evidence>
<feature type="region of interest" description="Disordered" evidence="7">
    <location>
        <begin position="106"/>
        <end position="174"/>
    </location>
</feature>
<keyword evidence="8" id="KW-0732">Signal</keyword>
<evidence type="ECO:0000256" key="6">
    <source>
        <dbReference type="ARBA" id="ARBA00023237"/>
    </source>
</evidence>
<dbReference type="GO" id="GO:0004180">
    <property type="term" value="F:carboxypeptidase activity"/>
    <property type="evidence" value="ECO:0007669"/>
    <property type="project" value="UniProtKB-KW"/>
</dbReference>
<dbReference type="SUPFAM" id="SSF56935">
    <property type="entry name" value="Porins"/>
    <property type="match status" value="1"/>
</dbReference>
<keyword evidence="2" id="KW-0813">Transport</keyword>
<dbReference type="GO" id="GO:0044718">
    <property type="term" value="P:siderophore transmembrane transport"/>
    <property type="evidence" value="ECO:0007669"/>
    <property type="project" value="TreeGrafter"/>
</dbReference>
<dbReference type="Pfam" id="PF25183">
    <property type="entry name" value="OMP_b-brl_4"/>
    <property type="match status" value="1"/>
</dbReference>